<evidence type="ECO:0000256" key="1">
    <source>
        <dbReference type="SAM" id="MobiDB-lite"/>
    </source>
</evidence>
<reference evidence="2" key="1">
    <citation type="submission" date="2020-11" db="EMBL/GenBank/DDBJ databases">
        <authorList>
            <consortium name="DOE Joint Genome Institute"/>
            <person name="Ahrendt S."/>
            <person name="Riley R."/>
            <person name="Andreopoulos W."/>
            <person name="LaButti K."/>
            <person name="Pangilinan J."/>
            <person name="Ruiz-duenas F.J."/>
            <person name="Barrasa J.M."/>
            <person name="Sanchez-Garcia M."/>
            <person name="Camarero S."/>
            <person name="Miyauchi S."/>
            <person name="Serrano A."/>
            <person name="Linde D."/>
            <person name="Babiker R."/>
            <person name="Drula E."/>
            <person name="Ayuso-Fernandez I."/>
            <person name="Pacheco R."/>
            <person name="Padilla G."/>
            <person name="Ferreira P."/>
            <person name="Barriuso J."/>
            <person name="Kellner H."/>
            <person name="Castanera R."/>
            <person name="Alfaro M."/>
            <person name="Ramirez L."/>
            <person name="Pisabarro A.G."/>
            <person name="Kuo A."/>
            <person name="Tritt A."/>
            <person name="Lipzen A."/>
            <person name="He G."/>
            <person name="Yan M."/>
            <person name="Ng V."/>
            <person name="Cullen D."/>
            <person name="Martin F."/>
            <person name="Rosso M.-N."/>
            <person name="Henrissat B."/>
            <person name="Hibbett D."/>
            <person name="Martinez A.T."/>
            <person name="Grigoriev I.V."/>
        </authorList>
    </citation>
    <scope>NUCLEOTIDE SEQUENCE</scope>
    <source>
        <strain evidence="2">AH 44721</strain>
    </source>
</reference>
<dbReference type="EMBL" id="JADNYJ010000014">
    <property type="protein sequence ID" value="KAF8907593.1"/>
    <property type="molecule type" value="Genomic_DNA"/>
</dbReference>
<sequence>MSTPTHTSNVDVQTPPLSPRVNSGQQSPVGPLPTETEWGRSQLSLASSPEPAATLPTQASTSSPVTTPNAGRPQLTNGTSALVLDDFTNGAQSTSLPSHHYASTVDSDELRHVLQQSLDPRGGNRSLPRKYRVREEAVADERQEWREWLQGQEEAVAEERREWREWLQGQEEAVADEWREWREWREWLQGREEAIAEERREWREWLQGREEAVADEWWEWREWLQGREEAVADERREWREWREWLQGREEALAVKWYLMSPLPNIL</sequence>
<feature type="compositionally biased region" description="Polar residues" evidence="1">
    <location>
        <begin position="1"/>
        <end position="12"/>
    </location>
</feature>
<dbReference type="AlphaFoldDB" id="A0A9P5NWB2"/>
<comment type="caution">
    <text evidence="2">The sequence shown here is derived from an EMBL/GenBank/DDBJ whole genome shotgun (WGS) entry which is preliminary data.</text>
</comment>
<keyword evidence="3" id="KW-1185">Reference proteome</keyword>
<dbReference type="Proteomes" id="UP000724874">
    <property type="component" value="Unassembled WGS sequence"/>
</dbReference>
<gene>
    <name evidence="2" type="ORF">CPB84DRAFT_1744514</name>
</gene>
<feature type="compositionally biased region" description="Polar residues" evidence="1">
    <location>
        <begin position="55"/>
        <end position="79"/>
    </location>
</feature>
<accession>A0A9P5NWB2</accession>
<organism evidence="2 3">
    <name type="scientific">Gymnopilus junonius</name>
    <name type="common">Spectacular rustgill mushroom</name>
    <name type="synonym">Gymnopilus spectabilis subsp. junonius</name>
    <dbReference type="NCBI Taxonomy" id="109634"/>
    <lineage>
        <taxon>Eukaryota</taxon>
        <taxon>Fungi</taxon>
        <taxon>Dikarya</taxon>
        <taxon>Basidiomycota</taxon>
        <taxon>Agaricomycotina</taxon>
        <taxon>Agaricomycetes</taxon>
        <taxon>Agaricomycetidae</taxon>
        <taxon>Agaricales</taxon>
        <taxon>Agaricineae</taxon>
        <taxon>Hymenogastraceae</taxon>
        <taxon>Gymnopilus</taxon>
    </lineage>
</organism>
<evidence type="ECO:0000313" key="2">
    <source>
        <dbReference type="EMBL" id="KAF8907593.1"/>
    </source>
</evidence>
<name>A0A9P5NWB2_GYMJU</name>
<feature type="region of interest" description="Disordered" evidence="1">
    <location>
        <begin position="1"/>
        <end position="79"/>
    </location>
</feature>
<protein>
    <submittedName>
        <fullName evidence="2">Uncharacterized protein</fullName>
    </submittedName>
</protein>
<evidence type="ECO:0000313" key="3">
    <source>
        <dbReference type="Proteomes" id="UP000724874"/>
    </source>
</evidence>
<proteinExistence type="predicted"/>